<dbReference type="Gene3D" id="2.60.120.380">
    <property type="match status" value="1"/>
</dbReference>
<dbReference type="AlphaFoldDB" id="A0A974HIL5"/>
<dbReference type="CDD" id="cd00214">
    <property type="entry name" value="Calpain_III"/>
    <property type="match status" value="1"/>
</dbReference>
<dbReference type="SMART" id="SM00230">
    <property type="entry name" value="CysPc"/>
    <property type="match status" value="1"/>
</dbReference>
<evidence type="ECO:0000256" key="5">
    <source>
        <dbReference type="ARBA" id="ARBA00022801"/>
    </source>
</evidence>
<dbReference type="SUPFAM" id="SSF54001">
    <property type="entry name" value="Cysteine proteinases"/>
    <property type="match status" value="1"/>
</dbReference>
<dbReference type="PROSITE" id="PS50203">
    <property type="entry name" value="CALPAIN_CAT"/>
    <property type="match status" value="1"/>
</dbReference>
<accession>A0A974HIL5</accession>
<dbReference type="SUPFAM" id="SSF49758">
    <property type="entry name" value="Calpain large subunit, middle domain (domain III)"/>
    <property type="match status" value="1"/>
</dbReference>
<dbReference type="SUPFAM" id="SSF47473">
    <property type="entry name" value="EF-hand"/>
    <property type="match status" value="1"/>
</dbReference>
<evidence type="ECO:0000256" key="9">
    <source>
        <dbReference type="PROSITE-ProRule" id="PRU00239"/>
    </source>
</evidence>
<evidence type="ECO:0000313" key="12">
    <source>
        <dbReference type="EMBL" id="OCT79457.1"/>
    </source>
</evidence>
<dbReference type="Proteomes" id="UP000694892">
    <property type="component" value="Chromosome 5L"/>
</dbReference>
<proteinExistence type="inferred from homology"/>
<dbReference type="InterPro" id="IPR036213">
    <property type="entry name" value="Calpain_III_sf"/>
</dbReference>
<dbReference type="Pfam" id="PF00648">
    <property type="entry name" value="Peptidase_C2"/>
    <property type="match status" value="1"/>
</dbReference>
<keyword evidence="5 9" id="KW-0378">Hydrolase</keyword>
<feature type="domain" description="Calpain catalytic" evidence="10">
    <location>
        <begin position="45"/>
        <end position="343"/>
    </location>
</feature>
<dbReference type="PRINTS" id="PR00704">
    <property type="entry name" value="CALPAIN"/>
</dbReference>
<dbReference type="InterPro" id="IPR001300">
    <property type="entry name" value="Peptidase_C2_calpain_cat"/>
</dbReference>
<dbReference type="FunFam" id="2.60.120.380:FF:000001">
    <property type="entry name" value="Calpain-1 catalytic subunit"/>
    <property type="match status" value="1"/>
</dbReference>
<evidence type="ECO:0008006" key="14">
    <source>
        <dbReference type="Google" id="ProtNLM"/>
    </source>
</evidence>
<keyword evidence="2 9" id="KW-0645">Protease</keyword>
<dbReference type="InterPro" id="IPR018247">
    <property type="entry name" value="EF_Hand_1_Ca_BS"/>
</dbReference>
<dbReference type="InterPro" id="IPR022682">
    <property type="entry name" value="Calpain_domain_III"/>
</dbReference>
<feature type="domain" description="EF-hand" evidence="11">
    <location>
        <begin position="603"/>
        <end position="638"/>
    </location>
</feature>
<dbReference type="SMART" id="SM00054">
    <property type="entry name" value="EFh"/>
    <property type="match status" value="2"/>
</dbReference>
<dbReference type="SMART" id="SM00720">
    <property type="entry name" value="calpain_III"/>
    <property type="match status" value="1"/>
</dbReference>
<feature type="active site" evidence="8 9">
    <location>
        <position position="105"/>
    </location>
</feature>
<dbReference type="Gene3D" id="3.90.70.10">
    <property type="entry name" value="Cysteine proteinases"/>
    <property type="match status" value="1"/>
</dbReference>
<dbReference type="PANTHER" id="PTHR10183">
    <property type="entry name" value="CALPAIN"/>
    <property type="match status" value="1"/>
</dbReference>
<dbReference type="InterPro" id="IPR022683">
    <property type="entry name" value="Calpain_III"/>
</dbReference>
<dbReference type="GO" id="GO:0004198">
    <property type="term" value="F:calcium-dependent cysteine-type endopeptidase activity"/>
    <property type="evidence" value="ECO:0007669"/>
    <property type="project" value="InterPro"/>
</dbReference>
<dbReference type="FunFam" id="3.90.70.10:FF:000001">
    <property type="entry name" value="Calpain-1 catalytic subunit"/>
    <property type="match status" value="1"/>
</dbReference>
<keyword evidence="4" id="KW-0677">Repeat</keyword>
<dbReference type="InterPro" id="IPR022684">
    <property type="entry name" value="Calpain_cysteine_protease"/>
</dbReference>
<dbReference type="InterPro" id="IPR011992">
    <property type="entry name" value="EF-hand-dom_pair"/>
</dbReference>
<dbReference type="InterPro" id="IPR038765">
    <property type="entry name" value="Papain-like_cys_pep_sf"/>
</dbReference>
<sequence length="701" mass="80031">MSGIASKVAKDRVLAQGLGTNDKPLKYLNQDYEQLKAQCLESNTLFEDETFPASQASMGVKELGPNSDKTKGIVWLRPLQIHPKPEFIISGATRSDVRQGSLGDCWFLSSIASLTLNEEYLSRVVPGDQSFQTNYAGIFHFKFWQYGEWVDVVVDDRLPTKKGKLVFVKSAEGNEFWSALLEKAYAKLNGSYEALVGGSPVDALEDFTGGIAELYYLQKPPADLFQRVQKALRAKSLLTCTSKSDSTKVETVAKNNVVKNHAYTIIRSKEVIYRGEKVQLIRLRNPWGYKEWNGPWSDNACEWDEIDSEVKAALNTQCDDGEVWMSFSDFINEYYRLDICNLSLDCVCSKEERRWCLTQYSGSWKSGCTAGGCKKYPNTFWINPQFWIKLEEPDDDQNGAGNAQCCTVIVGLIQKNRRKMKPMGEEEFPIGYYLYPIPKEFQGSHDVPLGKDFFSKTKYVAWTDVYRKHRETSCRHKLPIGEYIILPHTYYPCQDADFCLRVFSKKKVGALECGDVAVADLYQLDPSNVQVESEIEDILNELEQKKMEMSAEDLRINLSRILSKKKDIKSDGFSLTTCKEMINLFDTDLTGKLNCKEFRPLWIKLDTYMKIFKSVDNDRSDSIEAHEMRNALQQAGFNLNNKIQEAIVQRYISNELSINFDNFIACLIRLENLFKIFEVLKTTESGVMSLSLSEWLCTAMM</sequence>
<dbReference type="PROSITE" id="PS00139">
    <property type="entry name" value="THIOL_PROTEASE_CYS"/>
    <property type="match status" value="1"/>
</dbReference>
<keyword evidence="6 9" id="KW-0788">Thiol protease</keyword>
<keyword evidence="3" id="KW-0479">Metal-binding</keyword>
<evidence type="ECO:0000259" key="11">
    <source>
        <dbReference type="PROSITE" id="PS50222"/>
    </source>
</evidence>
<dbReference type="Pfam" id="PF13833">
    <property type="entry name" value="EF-hand_8"/>
    <property type="match status" value="1"/>
</dbReference>
<dbReference type="EMBL" id="CM004474">
    <property type="protein sequence ID" value="OCT79457.1"/>
    <property type="molecule type" value="Genomic_DNA"/>
</dbReference>
<feature type="active site" evidence="8 9">
    <location>
        <position position="285"/>
    </location>
</feature>
<evidence type="ECO:0000256" key="1">
    <source>
        <dbReference type="ARBA" id="ARBA00007623"/>
    </source>
</evidence>
<dbReference type="Pfam" id="PF01067">
    <property type="entry name" value="Calpain_III"/>
    <property type="match status" value="1"/>
</dbReference>
<protein>
    <recommendedName>
        <fullName evidence="14">Calpain-8</fullName>
    </recommendedName>
</protein>
<dbReference type="GO" id="GO:0005509">
    <property type="term" value="F:calcium ion binding"/>
    <property type="evidence" value="ECO:0007669"/>
    <property type="project" value="InterPro"/>
</dbReference>
<evidence type="ECO:0000256" key="3">
    <source>
        <dbReference type="ARBA" id="ARBA00022723"/>
    </source>
</evidence>
<name>A0A974HIL5_XENLA</name>
<dbReference type="InterPro" id="IPR002048">
    <property type="entry name" value="EF_hand_dom"/>
</dbReference>
<dbReference type="Gene3D" id="1.10.238.10">
    <property type="entry name" value="EF-hand"/>
    <property type="match status" value="1"/>
</dbReference>
<reference evidence="13" key="1">
    <citation type="journal article" date="2016" name="Nature">
        <title>Genome evolution in the allotetraploid frog Xenopus laevis.</title>
        <authorList>
            <person name="Session A.M."/>
            <person name="Uno Y."/>
            <person name="Kwon T."/>
            <person name="Chapman J.A."/>
            <person name="Toyoda A."/>
            <person name="Takahashi S."/>
            <person name="Fukui A."/>
            <person name="Hikosaka A."/>
            <person name="Suzuki A."/>
            <person name="Kondo M."/>
            <person name="van Heeringen S.J."/>
            <person name="Quigley I."/>
            <person name="Heinz S."/>
            <person name="Ogino H."/>
            <person name="Ochi H."/>
            <person name="Hellsten U."/>
            <person name="Lyons J.B."/>
            <person name="Simakov O."/>
            <person name="Putnam N."/>
            <person name="Stites J."/>
            <person name="Kuroki Y."/>
            <person name="Tanaka T."/>
            <person name="Michiue T."/>
            <person name="Watanabe M."/>
            <person name="Bogdanovic O."/>
            <person name="Lister R."/>
            <person name="Georgiou G."/>
            <person name="Paranjpe S.S."/>
            <person name="van Kruijsbergen I."/>
            <person name="Shu S."/>
            <person name="Carlson J."/>
            <person name="Kinoshita T."/>
            <person name="Ohta Y."/>
            <person name="Mawaribuchi S."/>
            <person name="Jenkins J."/>
            <person name="Grimwood J."/>
            <person name="Schmutz J."/>
            <person name="Mitros T."/>
            <person name="Mozaffari S.V."/>
            <person name="Suzuki Y."/>
            <person name="Haramoto Y."/>
            <person name="Yamamoto T.S."/>
            <person name="Takagi C."/>
            <person name="Heald R."/>
            <person name="Miller K."/>
            <person name="Haudenschild C."/>
            <person name="Kitzman J."/>
            <person name="Nakayama T."/>
            <person name="Izutsu Y."/>
            <person name="Robert J."/>
            <person name="Fortriede J."/>
            <person name="Burns K."/>
            <person name="Lotay V."/>
            <person name="Karimi K."/>
            <person name="Yasuoka Y."/>
            <person name="Dichmann D.S."/>
            <person name="Flajnik M.F."/>
            <person name="Houston D.W."/>
            <person name="Shendure J."/>
            <person name="DuPasquier L."/>
            <person name="Vize P.D."/>
            <person name="Zorn A.M."/>
            <person name="Ito M."/>
            <person name="Marcotte E.M."/>
            <person name="Wallingford J.B."/>
            <person name="Ito Y."/>
            <person name="Asashima M."/>
            <person name="Ueno N."/>
            <person name="Matsuda Y."/>
            <person name="Veenstra G.J."/>
            <person name="Fujiyama A."/>
            <person name="Harland R.M."/>
            <person name="Taira M."/>
            <person name="Rokhsar D.S."/>
        </authorList>
    </citation>
    <scope>NUCLEOTIDE SEQUENCE [LARGE SCALE GENOMIC DNA]</scope>
    <source>
        <strain evidence="13">J</strain>
    </source>
</reference>
<dbReference type="GO" id="GO:0005737">
    <property type="term" value="C:cytoplasm"/>
    <property type="evidence" value="ECO:0007669"/>
    <property type="project" value="TreeGrafter"/>
</dbReference>
<dbReference type="PROSITE" id="PS00018">
    <property type="entry name" value="EF_HAND_1"/>
    <property type="match status" value="1"/>
</dbReference>
<evidence type="ECO:0000256" key="8">
    <source>
        <dbReference type="PIRSR" id="PIRSR622684-1"/>
    </source>
</evidence>
<evidence type="ECO:0000259" key="10">
    <source>
        <dbReference type="PROSITE" id="PS50203"/>
    </source>
</evidence>
<dbReference type="PANTHER" id="PTHR10183:SF435">
    <property type="entry name" value="LOW QUALITY PROTEIN: CALPAIN-8"/>
    <property type="match status" value="1"/>
</dbReference>
<evidence type="ECO:0000256" key="2">
    <source>
        <dbReference type="ARBA" id="ARBA00022670"/>
    </source>
</evidence>
<dbReference type="OMA" id="LMCMIDI"/>
<evidence type="ECO:0000313" key="13">
    <source>
        <dbReference type="Proteomes" id="UP000694892"/>
    </source>
</evidence>
<feature type="active site" evidence="8 9">
    <location>
        <position position="261"/>
    </location>
</feature>
<organism evidence="12 13">
    <name type="scientific">Xenopus laevis</name>
    <name type="common">African clawed frog</name>
    <dbReference type="NCBI Taxonomy" id="8355"/>
    <lineage>
        <taxon>Eukaryota</taxon>
        <taxon>Metazoa</taxon>
        <taxon>Chordata</taxon>
        <taxon>Craniata</taxon>
        <taxon>Vertebrata</taxon>
        <taxon>Euteleostomi</taxon>
        <taxon>Amphibia</taxon>
        <taxon>Batrachia</taxon>
        <taxon>Anura</taxon>
        <taxon>Pipoidea</taxon>
        <taxon>Pipidae</taxon>
        <taxon>Xenopodinae</taxon>
        <taxon>Xenopus</taxon>
        <taxon>Xenopus</taxon>
    </lineage>
</organism>
<dbReference type="InterPro" id="IPR000169">
    <property type="entry name" value="Pept_cys_AS"/>
</dbReference>
<evidence type="ECO:0000256" key="7">
    <source>
        <dbReference type="ARBA" id="ARBA00022837"/>
    </source>
</evidence>
<keyword evidence="7" id="KW-0106">Calcium</keyword>
<gene>
    <name evidence="12" type="ORF">XELAEV_18026267mg</name>
</gene>
<evidence type="ECO:0000256" key="6">
    <source>
        <dbReference type="ARBA" id="ARBA00022807"/>
    </source>
</evidence>
<dbReference type="PROSITE" id="PS50222">
    <property type="entry name" value="EF_HAND_2"/>
    <property type="match status" value="1"/>
</dbReference>
<comment type="similarity">
    <text evidence="1">Belongs to the peptidase C2 family.</text>
</comment>
<dbReference type="CDD" id="cd00044">
    <property type="entry name" value="CysPc"/>
    <property type="match status" value="1"/>
</dbReference>
<dbReference type="InterPro" id="IPR033883">
    <property type="entry name" value="C2_III"/>
</dbReference>
<dbReference type="GO" id="GO:0006508">
    <property type="term" value="P:proteolysis"/>
    <property type="evidence" value="ECO:0007669"/>
    <property type="project" value="UniProtKB-KW"/>
</dbReference>
<evidence type="ECO:0000256" key="4">
    <source>
        <dbReference type="ARBA" id="ARBA00022737"/>
    </source>
</evidence>